<dbReference type="SUPFAM" id="SSF52540">
    <property type="entry name" value="P-loop containing nucleoside triphosphate hydrolases"/>
    <property type="match status" value="1"/>
</dbReference>
<dbReference type="Proteomes" id="UP001497623">
    <property type="component" value="Unassembled WGS sequence"/>
</dbReference>
<feature type="domain" description="NACHT" evidence="2">
    <location>
        <begin position="139"/>
        <end position="292"/>
    </location>
</feature>
<reference evidence="3 4" key="1">
    <citation type="submission" date="2024-05" db="EMBL/GenBank/DDBJ databases">
        <authorList>
            <person name="Wallberg A."/>
        </authorList>
    </citation>
    <scope>NUCLEOTIDE SEQUENCE [LARGE SCALE GENOMIC DNA]</scope>
</reference>
<protein>
    <recommendedName>
        <fullName evidence="2">NACHT domain-containing protein</fullName>
    </recommendedName>
</protein>
<evidence type="ECO:0000259" key="2">
    <source>
        <dbReference type="Pfam" id="PF05729"/>
    </source>
</evidence>
<feature type="compositionally biased region" description="Polar residues" evidence="1">
    <location>
        <begin position="672"/>
        <end position="689"/>
    </location>
</feature>
<feature type="compositionally biased region" description="Low complexity" evidence="1">
    <location>
        <begin position="632"/>
        <end position="645"/>
    </location>
</feature>
<name>A0AAV2RZT8_MEGNR</name>
<dbReference type="InterPro" id="IPR007111">
    <property type="entry name" value="NACHT_NTPase"/>
</dbReference>
<evidence type="ECO:0000256" key="1">
    <source>
        <dbReference type="SAM" id="MobiDB-lite"/>
    </source>
</evidence>
<feature type="non-terminal residue" evidence="3">
    <location>
        <position position="1107"/>
    </location>
</feature>
<keyword evidence="4" id="KW-1185">Reference proteome</keyword>
<dbReference type="AlphaFoldDB" id="A0AAV2RZT8"/>
<accession>A0AAV2RZT8</accession>
<feature type="region of interest" description="Disordered" evidence="1">
    <location>
        <begin position="575"/>
        <end position="654"/>
    </location>
</feature>
<dbReference type="Gene3D" id="3.40.50.300">
    <property type="entry name" value="P-loop containing nucleotide triphosphate hydrolases"/>
    <property type="match status" value="1"/>
</dbReference>
<proteinExistence type="predicted"/>
<organism evidence="3 4">
    <name type="scientific">Meganyctiphanes norvegica</name>
    <name type="common">Northern krill</name>
    <name type="synonym">Thysanopoda norvegica</name>
    <dbReference type="NCBI Taxonomy" id="48144"/>
    <lineage>
        <taxon>Eukaryota</taxon>
        <taxon>Metazoa</taxon>
        <taxon>Ecdysozoa</taxon>
        <taxon>Arthropoda</taxon>
        <taxon>Crustacea</taxon>
        <taxon>Multicrustacea</taxon>
        <taxon>Malacostraca</taxon>
        <taxon>Eumalacostraca</taxon>
        <taxon>Eucarida</taxon>
        <taxon>Euphausiacea</taxon>
        <taxon>Euphausiidae</taxon>
        <taxon>Meganyctiphanes</taxon>
    </lineage>
</organism>
<evidence type="ECO:0000313" key="4">
    <source>
        <dbReference type="Proteomes" id="UP001497623"/>
    </source>
</evidence>
<dbReference type="Pfam" id="PF05729">
    <property type="entry name" value="NACHT"/>
    <property type="match status" value="1"/>
</dbReference>
<evidence type="ECO:0000313" key="3">
    <source>
        <dbReference type="EMBL" id="CAL4149278.1"/>
    </source>
</evidence>
<feature type="compositionally biased region" description="Low complexity" evidence="1">
    <location>
        <begin position="575"/>
        <end position="585"/>
    </location>
</feature>
<gene>
    <name evidence="3" type="ORF">MNOR_LOCUS30360</name>
</gene>
<feature type="region of interest" description="Disordered" evidence="1">
    <location>
        <begin position="667"/>
        <end position="692"/>
    </location>
</feature>
<sequence>MASFNNDISQAKSTLSKTVDETHESTLKLTALIDEVVEVVADLKPKLEQPNITLNEHCDEDILKSAREESIEFLQKFCQIQTAEWLDTSVNASPCDIMTDFFMLRVKEFKNTNKDQPSDQITYQLILEMKTKTGEQYDIVLLTSEGGMGKTTFMKFIAQMFCLNPSAIASLSDYNICMYLECRNLGINNFDDLLKCQFPKTPKKFGMSYQEFKFFLQNQKLIILIDGFDEAHLGTKKAVAEILHMRNTKAFVTTRPASQRNASRLIPGHKNVATLQILGILPEHHEEFIYKLLCILIDDEEERRRVCFELIDELRSMVTRFGTFLNSPMILTHLTYLKVVNSDNFDMITTISEIFEALRLMKIGKVLKRLEIKLIPIEDLERAVSKFMEIYEEIAFKTYTKNEFDLSKETIDELINACQKYNLPHEELLSTFFDTRSCHEGLLVTKGYKYPHLTEQEYTYAKYLARYIIEDIMNITGIEVDNSHPSENHLQNSIIWEFLAGKMSESDLLDRKSELSQFRNIVKFLTGEITRFSLTNKKVENAFENLAGKLVHIGWLSTYEQICYDMLCGEAKGNNSSYSNSNISSKKPNQPEDDVNNDEAKGNNSSYSESHISSKKPNQPEDDVNNDEAKGNNSSYSDSNISSKNPNQPEDDVNNAVSHIDSLTISEDIKRNGNNQESVTNPVNKISTDSDIEPISETKFTRIQSDYTNRTKESDSGKKDNELIMLAESKIEVEKEVSRNSSLETSMDISQKVNVSKLESFADRDCQDSEYSFVTDTNVELIRETESTEAFNNIENIYDDSNSGREDFVLAMLTESKMDKHMENAVNEKLSTKEAWFIKNGMNFPALNISLKSTQPKQISIVIDSDPLSYPDFHWTLAMITEKQIELELYMNVHYSGQVEGLSDAWINKKSKLVDVIGRLGELGLNNLPNTLKSAHIATDVANLTCLCKKLYSLKSLDILGLQIDIGPKFDPSIIPKLTYLGTSLIVTLTAPLSDEFIPQVAEIFAKLCPKKKNGEFTSICLRNTDITSTGMHCLLENLQSLNVRVHGPIRIWSTDNISSQLKSDLNTKAKDLNFGRVYIYDNLSTAAMMPKQIVKQEDSWECIDNN</sequence>
<dbReference type="InterPro" id="IPR027417">
    <property type="entry name" value="P-loop_NTPase"/>
</dbReference>
<dbReference type="EMBL" id="CAXKWB010036913">
    <property type="protein sequence ID" value="CAL4149278.1"/>
    <property type="molecule type" value="Genomic_DNA"/>
</dbReference>
<comment type="caution">
    <text evidence="3">The sequence shown here is derived from an EMBL/GenBank/DDBJ whole genome shotgun (WGS) entry which is preliminary data.</text>
</comment>